<dbReference type="EMBL" id="JSZA02000097">
    <property type="protein sequence ID" value="TGO02638.1"/>
    <property type="molecule type" value="Genomic_DNA"/>
</dbReference>
<dbReference type="Proteomes" id="UP000030428">
    <property type="component" value="Unassembled WGS sequence"/>
</dbReference>
<feature type="compositionally biased region" description="Basic and acidic residues" evidence="1">
    <location>
        <begin position="40"/>
        <end position="51"/>
    </location>
</feature>
<keyword evidence="3" id="KW-1185">Reference proteome</keyword>
<gene>
    <name evidence="2" type="ORF">PN36_21465</name>
</gene>
<evidence type="ECO:0000313" key="2">
    <source>
        <dbReference type="EMBL" id="TGO02638.1"/>
    </source>
</evidence>
<dbReference type="AlphaFoldDB" id="A0A4E0QPF5"/>
<protein>
    <submittedName>
        <fullName evidence="2">Uncharacterized protein</fullName>
    </submittedName>
</protein>
<comment type="caution">
    <text evidence="2">The sequence shown here is derived from an EMBL/GenBank/DDBJ whole genome shotgun (WGS) entry which is preliminary data.</text>
</comment>
<evidence type="ECO:0000313" key="3">
    <source>
        <dbReference type="Proteomes" id="UP000030428"/>
    </source>
</evidence>
<evidence type="ECO:0000256" key="1">
    <source>
        <dbReference type="SAM" id="MobiDB-lite"/>
    </source>
</evidence>
<name>A0A4E0QPF5_9GAMM</name>
<organism evidence="2 3">
    <name type="scientific">Candidatus Thiomargarita nelsonii</name>
    <dbReference type="NCBI Taxonomy" id="1003181"/>
    <lineage>
        <taxon>Bacteria</taxon>
        <taxon>Pseudomonadati</taxon>
        <taxon>Pseudomonadota</taxon>
        <taxon>Gammaproteobacteria</taxon>
        <taxon>Thiotrichales</taxon>
        <taxon>Thiotrichaceae</taxon>
        <taxon>Thiomargarita</taxon>
    </lineage>
</organism>
<accession>A0A4E0QPF5</accession>
<feature type="region of interest" description="Disordered" evidence="1">
    <location>
        <begin position="40"/>
        <end position="64"/>
    </location>
</feature>
<sequence length="270" mass="31489">MNEHKDGVFKKLEEKLRPTEVWELVKEVNKKLKEIHDDRYDVPTRKPRNADGDALASPISKRPSTKNWQQSLNLIMTNFIFNNRILLTQKEYLEQTQHFNLISHIKNGFHLIETPTKLYTSPCTIALFTKTPNKLYRSGNATVPRLDNARVSKDIEMFYTDQIDKAYLIKIEQIISNMSLTYFLKEQTAWVHKYGRKNWVEEGAGGISTFDSLKAHKNGYVCQANQPISDELVIINDRSGHYLWSPKIDMPLKHYLKCLKESENLFTKIN</sequence>
<reference evidence="2 3" key="1">
    <citation type="journal article" date="2016" name="Front. Microbiol.">
        <title>Single-Cell (Meta-)Genomics of a Dimorphic Candidatus Thiomargarita nelsonii Reveals Genomic Plasticity.</title>
        <authorList>
            <person name="Flood B.E."/>
            <person name="Fliss P."/>
            <person name="Jones D.S."/>
            <person name="Dick G.J."/>
            <person name="Jain S."/>
            <person name="Kaster A.K."/>
            <person name="Winkel M."/>
            <person name="Mussmann M."/>
            <person name="Bailey J."/>
        </authorList>
    </citation>
    <scope>NUCLEOTIDE SEQUENCE [LARGE SCALE GENOMIC DNA]</scope>
    <source>
        <strain evidence="2">Hydrate Ridge</strain>
    </source>
</reference>
<proteinExistence type="predicted"/>